<name>A0A4U6UEV4_SETVI</name>
<gene>
    <name evidence="2" type="ORF">SEVIR_5G021700v2</name>
</gene>
<feature type="region of interest" description="Disordered" evidence="1">
    <location>
        <begin position="851"/>
        <end position="947"/>
    </location>
</feature>
<sequence>MYLHLGASPIQLARRGIFGRDSLILQELRQSLRRVEHRRVDLIQLGLGVTGGVSSAHPGEVDAGIMGVEDPEGSPHAGVERIHSDLTGPAVHPEDASRQRARPLLLDHAEAVADDVDGIPQGAMLNALRLPQLGDFVCKNHPEDPPSQKPPQHHGDAETKRSLTVGPGLQLTLPVGSLRHSGLEPLHLCPKLADLRTELGRHLLRLVLSGRLGIPLLPGLLPLTPNALDGLLKGIKISPQPSELLGIKAGLLGSSGLEFLAVEAGLIDDGLEFGFRPLHLLLRRLLAPYAPRAPTPAGGNPIFPDCILGEPTKQYTIRGRTTLSNSPNTEDRAARVLARLPCTACHLRHSAASSRVKRCLGGSSRDVQRRTDPLHSLGTEVAKAEAGADPEAAGFTDGPGACASVAVGATADPLDGATASDAGGGTSIPAATSPSAATAEAGSSASAAGATSAGTSGAEVPASVTNASSAAAAEAGTPSSVIAAVPVAAAGTPVPAPVAAVPSASSASRVDQGSGRRSGVHALSHARWRRHSAGRRHEGRFRGGIRDLTGDPAACRGRDRGPLRRGGRHPQRLFGRQLQDETTGGSAAKQQINVSGNERKTSGERSALTPGGRPAPAPGRRRGRAPKTSGERSALTPEERSTPTPERRPAPTPKGRSALTPGERPALAPEERSALTPGGRPAPAPGRHPAPTHGGRSAPTPGAWPQSLAEPSPGQTIRPLHPSRPLAGSSSSDTTCPRRRRWNSSAAFFFFFATSLSLRRFCSSARRRFCSRRSASSGTGGCESTTRVSMPYKHKIAPRQSDGQETRKKKAGARIPYQVDEALVRAHRRVPGHRVVSVLVLQRLPNPLSDLGGGERTRCQDGTLGRHARSHVGERTNPEHQRHHPPGMIRPDDPGSDEAFPHQAFGAQGVEVGNPPGSHRRRRKELDKDGEIGRNAERRKTKRARMS</sequence>
<evidence type="ECO:0000313" key="3">
    <source>
        <dbReference type="Proteomes" id="UP000298652"/>
    </source>
</evidence>
<feature type="compositionally biased region" description="Basic and acidic residues" evidence="1">
    <location>
        <begin position="540"/>
        <end position="549"/>
    </location>
</feature>
<dbReference type="EMBL" id="CM016556">
    <property type="protein sequence ID" value="TKW12199.1"/>
    <property type="molecule type" value="Genomic_DNA"/>
</dbReference>
<evidence type="ECO:0000313" key="2">
    <source>
        <dbReference type="EMBL" id="TKW12199.1"/>
    </source>
</evidence>
<feature type="compositionally biased region" description="Basic residues" evidence="1">
    <location>
        <begin position="524"/>
        <end position="539"/>
    </location>
</feature>
<feature type="compositionally biased region" description="Basic and acidic residues" evidence="1">
    <location>
        <begin position="871"/>
        <end position="880"/>
    </location>
</feature>
<feature type="compositionally biased region" description="Basic and acidic residues" evidence="1">
    <location>
        <begin position="924"/>
        <end position="938"/>
    </location>
</feature>
<feature type="region of interest" description="Disordered" evidence="1">
    <location>
        <begin position="504"/>
        <end position="738"/>
    </location>
</feature>
<dbReference type="Gramene" id="TKW12199">
    <property type="protein sequence ID" value="TKW12199"/>
    <property type="gene ID" value="SEVIR_5G021700v2"/>
</dbReference>
<feature type="region of interest" description="Disordered" evidence="1">
    <location>
        <begin position="136"/>
        <end position="165"/>
    </location>
</feature>
<dbReference type="AlphaFoldDB" id="A0A4U6UEV4"/>
<protein>
    <submittedName>
        <fullName evidence="2">Uncharacterized protein</fullName>
    </submittedName>
</protein>
<evidence type="ECO:0000256" key="1">
    <source>
        <dbReference type="SAM" id="MobiDB-lite"/>
    </source>
</evidence>
<proteinExistence type="predicted"/>
<keyword evidence="3" id="KW-1185">Reference proteome</keyword>
<organism evidence="2 3">
    <name type="scientific">Setaria viridis</name>
    <name type="common">Green bristlegrass</name>
    <name type="synonym">Setaria italica subsp. viridis</name>
    <dbReference type="NCBI Taxonomy" id="4556"/>
    <lineage>
        <taxon>Eukaryota</taxon>
        <taxon>Viridiplantae</taxon>
        <taxon>Streptophyta</taxon>
        <taxon>Embryophyta</taxon>
        <taxon>Tracheophyta</taxon>
        <taxon>Spermatophyta</taxon>
        <taxon>Magnoliopsida</taxon>
        <taxon>Liliopsida</taxon>
        <taxon>Poales</taxon>
        <taxon>Poaceae</taxon>
        <taxon>PACMAD clade</taxon>
        <taxon>Panicoideae</taxon>
        <taxon>Panicodae</taxon>
        <taxon>Paniceae</taxon>
        <taxon>Cenchrinae</taxon>
        <taxon>Setaria</taxon>
    </lineage>
</organism>
<feature type="compositionally biased region" description="Basic and acidic residues" evidence="1">
    <location>
        <begin position="637"/>
        <end position="649"/>
    </location>
</feature>
<reference evidence="2" key="1">
    <citation type="submission" date="2019-03" db="EMBL/GenBank/DDBJ databases">
        <title>WGS assembly of Setaria viridis.</title>
        <authorList>
            <person name="Huang P."/>
            <person name="Jenkins J."/>
            <person name="Grimwood J."/>
            <person name="Barry K."/>
            <person name="Healey A."/>
            <person name="Mamidi S."/>
            <person name="Sreedasyam A."/>
            <person name="Shu S."/>
            <person name="Feldman M."/>
            <person name="Wu J."/>
            <person name="Yu Y."/>
            <person name="Chen C."/>
            <person name="Johnson J."/>
            <person name="Rokhsar D."/>
            <person name="Baxter I."/>
            <person name="Schmutz J."/>
            <person name="Brutnell T."/>
            <person name="Kellogg E."/>
        </authorList>
    </citation>
    <scope>NUCLEOTIDE SEQUENCE [LARGE SCALE GENOMIC DNA]</scope>
</reference>
<accession>A0A4U6UEV4</accession>
<feature type="region of interest" description="Disordered" evidence="1">
    <location>
        <begin position="418"/>
        <end position="439"/>
    </location>
</feature>
<dbReference type="Proteomes" id="UP000298652">
    <property type="component" value="Chromosome 5"/>
</dbReference>
<feature type="compositionally biased region" description="Polar residues" evidence="1">
    <location>
        <begin position="580"/>
        <end position="596"/>
    </location>
</feature>